<proteinExistence type="predicted"/>
<evidence type="ECO:0000313" key="3">
    <source>
        <dbReference type="Proteomes" id="UP000799423"/>
    </source>
</evidence>
<dbReference type="AlphaFoldDB" id="A0A6A7BGY7"/>
<gene>
    <name evidence="2" type="ORF">T440DRAFT_387606</name>
</gene>
<organism evidence="2 3">
    <name type="scientific">Plenodomus tracheiphilus IPT5</name>
    <dbReference type="NCBI Taxonomy" id="1408161"/>
    <lineage>
        <taxon>Eukaryota</taxon>
        <taxon>Fungi</taxon>
        <taxon>Dikarya</taxon>
        <taxon>Ascomycota</taxon>
        <taxon>Pezizomycotina</taxon>
        <taxon>Dothideomycetes</taxon>
        <taxon>Pleosporomycetidae</taxon>
        <taxon>Pleosporales</taxon>
        <taxon>Pleosporineae</taxon>
        <taxon>Leptosphaeriaceae</taxon>
        <taxon>Plenodomus</taxon>
    </lineage>
</organism>
<keyword evidence="3" id="KW-1185">Reference proteome</keyword>
<name>A0A6A7BGY7_9PLEO</name>
<dbReference type="EMBL" id="MU006292">
    <property type="protein sequence ID" value="KAF2854522.1"/>
    <property type="molecule type" value="Genomic_DNA"/>
</dbReference>
<sequence>MNDPRALLASTGRAQSSPTPASFDDDDEDPRRMLIEIERSAPGSARDQIENNPRMLLAEIDRELSSSRRYASSSDHNLVELRRELIDSPKPSGNGESGTSARDVVVRVPDRENATSSPINERISSLPQQCVAHAIALILESADSKHALIERSAQDLDNIIQNVLNVEKGHRRAEERERLPCRLIISNVAAGAEEEDVLFFFRSYAHDIWSSRDLKFLKVRDPVKRTKMVQLDMWSRISAVRASCMHGSIFGLKLQIELAMATEK</sequence>
<dbReference type="OrthoDB" id="3796937at2759"/>
<feature type="region of interest" description="Disordered" evidence="1">
    <location>
        <begin position="1"/>
        <end position="30"/>
    </location>
</feature>
<reference evidence="2" key="1">
    <citation type="submission" date="2020-01" db="EMBL/GenBank/DDBJ databases">
        <authorList>
            <consortium name="DOE Joint Genome Institute"/>
            <person name="Haridas S."/>
            <person name="Albert R."/>
            <person name="Binder M."/>
            <person name="Bloem J."/>
            <person name="Labutti K."/>
            <person name="Salamov A."/>
            <person name="Andreopoulos B."/>
            <person name="Baker S.E."/>
            <person name="Barry K."/>
            <person name="Bills G."/>
            <person name="Bluhm B.H."/>
            <person name="Cannon C."/>
            <person name="Castanera R."/>
            <person name="Culley D.E."/>
            <person name="Daum C."/>
            <person name="Ezra D."/>
            <person name="Gonzalez J.B."/>
            <person name="Henrissat B."/>
            <person name="Kuo A."/>
            <person name="Liang C."/>
            <person name="Lipzen A."/>
            <person name="Lutzoni F."/>
            <person name="Magnuson J."/>
            <person name="Mondo S."/>
            <person name="Nolan M."/>
            <person name="Ohm R."/>
            <person name="Pangilinan J."/>
            <person name="Park H.-J."/>
            <person name="Ramirez L."/>
            <person name="Alfaro M."/>
            <person name="Sun H."/>
            <person name="Tritt A."/>
            <person name="Yoshinaga Y."/>
            <person name="Zwiers L.-H."/>
            <person name="Turgeon B.G."/>
            <person name="Goodwin S.B."/>
            <person name="Spatafora J.W."/>
            <person name="Crous P.W."/>
            <person name="Grigoriev I.V."/>
        </authorList>
    </citation>
    <scope>NUCLEOTIDE SEQUENCE</scope>
    <source>
        <strain evidence="2">IPT5</strain>
    </source>
</reference>
<dbReference type="Proteomes" id="UP000799423">
    <property type="component" value="Unassembled WGS sequence"/>
</dbReference>
<evidence type="ECO:0000313" key="2">
    <source>
        <dbReference type="EMBL" id="KAF2854522.1"/>
    </source>
</evidence>
<evidence type="ECO:0000256" key="1">
    <source>
        <dbReference type="SAM" id="MobiDB-lite"/>
    </source>
</evidence>
<protein>
    <submittedName>
        <fullName evidence="2">Uncharacterized protein</fullName>
    </submittedName>
</protein>
<accession>A0A6A7BGY7</accession>